<proteinExistence type="predicted"/>
<protein>
    <submittedName>
        <fullName evidence="2">Transporter</fullName>
    </submittedName>
</protein>
<dbReference type="EMBL" id="BAABME010010224">
    <property type="protein sequence ID" value="GAA0176598.1"/>
    <property type="molecule type" value="Genomic_DNA"/>
</dbReference>
<evidence type="ECO:0000313" key="2">
    <source>
        <dbReference type="EMBL" id="GAA0176598.1"/>
    </source>
</evidence>
<dbReference type="AlphaFoldDB" id="A0AAV3RNL3"/>
<evidence type="ECO:0000313" key="3">
    <source>
        <dbReference type="Proteomes" id="UP001454036"/>
    </source>
</evidence>
<organism evidence="2 3">
    <name type="scientific">Lithospermum erythrorhizon</name>
    <name type="common">Purple gromwell</name>
    <name type="synonym">Lithospermum officinale var. erythrorhizon</name>
    <dbReference type="NCBI Taxonomy" id="34254"/>
    <lineage>
        <taxon>Eukaryota</taxon>
        <taxon>Viridiplantae</taxon>
        <taxon>Streptophyta</taxon>
        <taxon>Embryophyta</taxon>
        <taxon>Tracheophyta</taxon>
        <taxon>Spermatophyta</taxon>
        <taxon>Magnoliopsida</taxon>
        <taxon>eudicotyledons</taxon>
        <taxon>Gunneridae</taxon>
        <taxon>Pentapetalae</taxon>
        <taxon>asterids</taxon>
        <taxon>lamiids</taxon>
        <taxon>Boraginales</taxon>
        <taxon>Boraginaceae</taxon>
        <taxon>Boraginoideae</taxon>
        <taxon>Lithospermeae</taxon>
        <taxon>Lithospermum</taxon>
    </lineage>
</organism>
<reference evidence="2 3" key="1">
    <citation type="submission" date="2024-01" db="EMBL/GenBank/DDBJ databases">
        <title>The complete chloroplast genome sequence of Lithospermum erythrorhizon: insights into the phylogenetic relationship among Boraginaceae species and the maternal lineages of purple gromwells.</title>
        <authorList>
            <person name="Okada T."/>
            <person name="Watanabe K."/>
        </authorList>
    </citation>
    <scope>NUCLEOTIDE SEQUENCE [LARGE SCALE GENOMIC DNA]</scope>
</reference>
<sequence length="108" mass="11715">MDEANQPLLSSSNNHDQEKKHKGAASVFCADEEDIQPIKGVKDFFHNFYIESVKLWYLAGPAIFTAVCQYSLGALTQVFAGQVGTIELAAVSVENSVISGFAFGIMVI</sequence>
<dbReference type="GO" id="GO:0015297">
    <property type="term" value="F:antiporter activity"/>
    <property type="evidence" value="ECO:0007669"/>
    <property type="project" value="InterPro"/>
</dbReference>
<dbReference type="GO" id="GO:0042910">
    <property type="term" value="F:xenobiotic transmembrane transporter activity"/>
    <property type="evidence" value="ECO:0007669"/>
    <property type="project" value="InterPro"/>
</dbReference>
<gene>
    <name evidence="2" type="ORF">LIER_29562</name>
</gene>
<name>A0AAV3RNL3_LITER</name>
<evidence type="ECO:0000256" key="1">
    <source>
        <dbReference type="SAM" id="MobiDB-lite"/>
    </source>
</evidence>
<feature type="region of interest" description="Disordered" evidence="1">
    <location>
        <begin position="1"/>
        <end position="20"/>
    </location>
</feature>
<keyword evidence="3" id="KW-1185">Reference proteome</keyword>
<dbReference type="GO" id="GO:0016020">
    <property type="term" value="C:membrane"/>
    <property type="evidence" value="ECO:0007669"/>
    <property type="project" value="InterPro"/>
</dbReference>
<comment type="caution">
    <text evidence="2">The sequence shown here is derived from an EMBL/GenBank/DDBJ whole genome shotgun (WGS) entry which is preliminary data.</text>
</comment>
<accession>A0AAV3RNL3</accession>
<dbReference type="Proteomes" id="UP001454036">
    <property type="component" value="Unassembled WGS sequence"/>
</dbReference>